<feature type="transmembrane region" description="Helical" evidence="1">
    <location>
        <begin position="209"/>
        <end position="226"/>
    </location>
</feature>
<keyword evidence="3" id="KW-1185">Reference proteome</keyword>
<feature type="transmembrane region" description="Helical" evidence="1">
    <location>
        <begin position="238"/>
        <end position="261"/>
    </location>
</feature>
<accession>A0A0F6YLG1</accession>
<feature type="transmembrane region" description="Helical" evidence="1">
    <location>
        <begin position="282"/>
        <end position="300"/>
    </location>
</feature>
<dbReference type="PANTHER" id="PTHR35337">
    <property type="entry name" value="SLR1478 PROTEIN"/>
    <property type="match status" value="1"/>
</dbReference>
<dbReference type="OrthoDB" id="9800053at2"/>
<keyword evidence="1" id="KW-0472">Membrane</keyword>
<dbReference type="RefSeq" id="WP_157069859.1">
    <property type="nucleotide sequence ID" value="NZ_CP011125.1"/>
</dbReference>
<keyword evidence="1" id="KW-1133">Transmembrane helix</keyword>
<evidence type="ECO:0000256" key="1">
    <source>
        <dbReference type="SAM" id="Phobius"/>
    </source>
</evidence>
<dbReference type="Pfam" id="PF01944">
    <property type="entry name" value="SpoIIM"/>
    <property type="match status" value="1"/>
</dbReference>
<evidence type="ECO:0000313" key="3">
    <source>
        <dbReference type="Proteomes" id="UP000034883"/>
    </source>
</evidence>
<dbReference type="STRING" id="927083.DB32_007494"/>
<dbReference type="EMBL" id="CP011125">
    <property type="protein sequence ID" value="AKF10345.1"/>
    <property type="molecule type" value="Genomic_DNA"/>
</dbReference>
<organism evidence="2 3">
    <name type="scientific">Sandaracinus amylolyticus</name>
    <dbReference type="NCBI Taxonomy" id="927083"/>
    <lineage>
        <taxon>Bacteria</taxon>
        <taxon>Pseudomonadati</taxon>
        <taxon>Myxococcota</taxon>
        <taxon>Polyangia</taxon>
        <taxon>Polyangiales</taxon>
        <taxon>Sandaracinaceae</taxon>
        <taxon>Sandaracinus</taxon>
    </lineage>
</organism>
<dbReference type="PANTHER" id="PTHR35337:SF1">
    <property type="entry name" value="SLR1478 PROTEIN"/>
    <property type="match status" value="1"/>
</dbReference>
<feature type="transmembrane region" description="Helical" evidence="1">
    <location>
        <begin position="312"/>
        <end position="331"/>
    </location>
</feature>
<feature type="transmembrane region" description="Helical" evidence="1">
    <location>
        <begin position="121"/>
        <end position="139"/>
    </location>
</feature>
<dbReference type="AlphaFoldDB" id="A0A0F6YLG1"/>
<keyword evidence="1" id="KW-0812">Transmembrane</keyword>
<reference evidence="2 3" key="1">
    <citation type="submission" date="2015-03" db="EMBL/GenBank/DDBJ databases">
        <title>Genome assembly of Sandaracinus amylolyticus DSM 53668.</title>
        <authorList>
            <person name="Sharma G."/>
            <person name="Subramanian S."/>
        </authorList>
    </citation>
    <scope>NUCLEOTIDE SEQUENCE [LARGE SCALE GENOMIC DNA]</scope>
    <source>
        <strain evidence="2 3">DSM 53668</strain>
    </source>
</reference>
<feature type="transmembrane region" description="Helical" evidence="1">
    <location>
        <begin position="181"/>
        <end position="202"/>
    </location>
</feature>
<evidence type="ECO:0000313" key="2">
    <source>
        <dbReference type="EMBL" id="AKF10345.1"/>
    </source>
</evidence>
<protein>
    <recommendedName>
        <fullName evidence="4">Stage II sporulation protein M</fullName>
    </recommendedName>
</protein>
<proteinExistence type="predicted"/>
<sequence>MTTDRVSDPMRVEPRSVRFRAEREAEWSELEQMLDRALAGGLRRLTEEELHRLPMLYRSAVSSLNVARKTALDRALVTYLESLVGRAYLAVYTSRRPERGPLRRFFFERFPIAVRSMARELALSTAIFALGVLVAYAMVRADAEWYFAFVDAGLAGGRSPGASTEFLRDALYAPQHDGLSIFASSLFSHNAGIGLLAFALGFAAGVPTALLVFTNGLMLGGFLALYDERGLLVPLLGWLLPHGVPEIGAILLCGAAGLALGRSVLAPGARSVRDALVDAGRRGAVVAAGSVVLFLIAGFVEGVFRQVVTHDLLRFALALFNAAWLSAWIVLGGRALVRRRS</sequence>
<dbReference type="KEGG" id="samy:DB32_007494"/>
<dbReference type="InterPro" id="IPR002798">
    <property type="entry name" value="SpoIIM-like"/>
</dbReference>
<evidence type="ECO:0008006" key="4">
    <source>
        <dbReference type="Google" id="ProtNLM"/>
    </source>
</evidence>
<gene>
    <name evidence="2" type="ORF">DB32_007494</name>
</gene>
<name>A0A0F6YLG1_9BACT</name>
<dbReference type="Proteomes" id="UP000034883">
    <property type="component" value="Chromosome"/>
</dbReference>